<dbReference type="InterPro" id="IPR053199">
    <property type="entry name" value="cDPG_synthetase-like"/>
</dbReference>
<dbReference type="Gene3D" id="3.40.50.300">
    <property type="entry name" value="P-loop containing nucleotide triphosphate hydrolases"/>
    <property type="match status" value="1"/>
</dbReference>
<evidence type="ECO:0000313" key="1">
    <source>
        <dbReference type="EMBL" id="POZ92680.1"/>
    </source>
</evidence>
<comment type="caution">
    <text evidence="1">The sequence shown here is derived from an EMBL/GenBank/DDBJ whole genome shotgun (WGS) entry which is preliminary data.</text>
</comment>
<proteinExistence type="predicted"/>
<dbReference type="AlphaFoldDB" id="A0A2S5EHT0"/>
<gene>
    <name evidence="1" type="ORF">AA81_06100</name>
</gene>
<dbReference type="Proteomes" id="UP000236950">
    <property type="component" value="Unassembled WGS sequence"/>
</dbReference>
<evidence type="ECO:0000313" key="2">
    <source>
        <dbReference type="Proteomes" id="UP000236950"/>
    </source>
</evidence>
<dbReference type="InterPro" id="IPR027417">
    <property type="entry name" value="P-loop_NTPase"/>
</dbReference>
<keyword evidence="2" id="KW-1185">Reference proteome</keyword>
<accession>A0A2S5EHT0</accession>
<name>A0A2S5EHT0_9BACT</name>
<organism evidence="1 2">
    <name type="scientific">Petrotoga halophila DSM 16923</name>
    <dbReference type="NCBI Taxonomy" id="1122953"/>
    <lineage>
        <taxon>Bacteria</taxon>
        <taxon>Thermotogati</taxon>
        <taxon>Thermotogota</taxon>
        <taxon>Thermotogae</taxon>
        <taxon>Petrotogales</taxon>
        <taxon>Petrotogaceae</taxon>
        <taxon>Petrotoga</taxon>
    </lineage>
</organism>
<dbReference type="PANTHER" id="PTHR42869">
    <property type="entry name" value="SLL0572 PROTEIN"/>
    <property type="match status" value="1"/>
</dbReference>
<dbReference type="SUPFAM" id="SSF52540">
    <property type="entry name" value="P-loop containing nucleoside triphosphate hydrolases"/>
    <property type="match status" value="1"/>
</dbReference>
<sequence length="433" mass="48592">MGAAGRDFHNFNVYYRDNPDYEVVCFTATQIPDIEGRLYPKELAGELYPNGIPIESEANLVNLIKENNIDEVVLSYSDLPFSYVMEKASLVLASGADFKLLGPNNSMLKSKKPIISICAVRTGSGKSQTTRRVLDILKNKGLKVVSIRHPMPYGNLVKQKVQRFATYEDLDKHECTIEEREEYEPHIDRNSVIYAGVDYEEILRQAEEENPDVILWDGGNNDFSFYKPDLSIVVVDPHRAGHEVSYFPGMTNLIMADVLVINKEETATLEGIEKVRANIEKWNPNATVIDAASPLFVKNPSIIRGKRCLVIEDGPTLTHGEMTYGAGFIAAKKFGASEIIDPRPYAVGSIVNTYKKYTHLDKILPAMGYGKKQIKELEESINKSDAEVVVIGTPIDLTRIMDIKKPTVRVTYELQEIGKPDLEEVLSNFLENK</sequence>
<protein>
    <submittedName>
        <fullName evidence="1">GTPase</fullName>
    </submittedName>
</protein>
<dbReference type="EMBL" id="JALY01000131">
    <property type="protein sequence ID" value="POZ92680.1"/>
    <property type="molecule type" value="Genomic_DNA"/>
</dbReference>
<dbReference type="PANTHER" id="PTHR42869:SF1">
    <property type="entry name" value="SLL0572 PROTEIN"/>
    <property type="match status" value="1"/>
</dbReference>
<dbReference type="RefSeq" id="WP_103064978.1">
    <property type="nucleotide sequence ID" value="NZ_JALY01000131.1"/>
</dbReference>
<reference evidence="1 2" key="1">
    <citation type="submission" date="2014-01" db="EMBL/GenBank/DDBJ databases">
        <title>Comparative genomics of Petrotoga.</title>
        <authorList>
            <person name="Chow K."/>
            <person name="Charchuk R."/>
            <person name="Nesbo C.L."/>
        </authorList>
    </citation>
    <scope>NUCLEOTIDE SEQUENCE [LARGE SCALE GENOMIC DNA]</scope>
    <source>
        <strain evidence="1 2">DSM 16923</strain>
    </source>
</reference>